<evidence type="ECO:0000256" key="2">
    <source>
        <dbReference type="ARBA" id="ARBA00009810"/>
    </source>
</evidence>
<comment type="similarity">
    <text evidence="2 10 11">Belongs to the TonB-dependent receptor family.</text>
</comment>
<keyword evidence="3 10" id="KW-0813">Transport</keyword>
<evidence type="ECO:0000259" key="14">
    <source>
        <dbReference type="Pfam" id="PF07715"/>
    </source>
</evidence>
<evidence type="ECO:0000256" key="12">
    <source>
        <dbReference type="SAM" id="SignalP"/>
    </source>
</evidence>
<dbReference type="GO" id="GO:0015891">
    <property type="term" value="P:siderophore transport"/>
    <property type="evidence" value="ECO:0007669"/>
    <property type="project" value="InterPro"/>
</dbReference>
<dbReference type="InterPro" id="IPR037066">
    <property type="entry name" value="Plug_dom_sf"/>
</dbReference>
<dbReference type="FunFam" id="2.40.170.20:FF:000005">
    <property type="entry name" value="TonB-dependent siderophore receptor"/>
    <property type="match status" value="1"/>
</dbReference>
<proteinExistence type="inferred from homology"/>
<dbReference type="STRING" id="1219383.SAMN05421733_106105"/>
<dbReference type="Proteomes" id="UP000242501">
    <property type="component" value="Unassembled WGS sequence"/>
</dbReference>
<feature type="signal peptide" evidence="12">
    <location>
        <begin position="1"/>
        <end position="21"/>
    </location>
</feature>
<evidence type="ECO:0000256" key="11">
    <source>
        <dbReference type="RuleBase" id="RU003357"/>
    </source>
</evidence>
<dbReference type="PANTHER" id="PTHR32552">
    <property type="entry name" value="FERRICHROME IRON RECEPTOR-RELATED"/>
    <property type="match status" value="1"/>
</dbReference>
<organism evidence="15 16">
    <name type="scientific">Acinetobacter boissieri</name>
    <dbReference type="NCBI Taxonomy" id="1219383"/>
    <lineage>
        <taxon>Bacteria</taxon>
        <taxon>Pseudomonadati</taxon>
        <taxon>Pseudomonadota</taxon>
        <taxon>Gammaproteobacteria</taxon>
        <taxon>Moraxellales</taxon>
        <taxon>Moraxellaceae</taxon>
        <taxon>Acinetobacter</taxon>
    </lineage>
</organism>
<keyword evidence="12" id="KW-0732">Signal</keyword>
<evidence type="ECO:0000256" key="10">
    <source>
        <dbReference type="PROSITE-ProRule" id="PRU01360"/>
    </source>
</evidence>
<dbReference type="OrthoDB" id="127311at2"/>
<dbReference type="NCBIfam" id="TIGR01783">
    <property type="entry name" value="TonB-siderophor"/>
    <property type="match status" value="1"/>
</dbReference>
<dbReference type="InterPro" id="IPR012910">
    <property type="entry name" value="Plug_dom"/>
</dbReference>
<evidence type="ECO:0000256" key="4">
    <source>
        <dbReference type="ARBA" id="ARBA00022452"/>
    </source>
</evidence>
<evidence type="ECO:0000256" key="9">
    <source>
        <dbReference type="ARBA" id="ARBA00023237"/>
    </source>
</evidence>
<feature type="domain" description="TonB-dependent receptor plug" evidence="14">
    <location>
        <begin position="65"/>
        <end position="167"/>
    </location>
</feature>
<dbReference type="InterPro" id="IPR010105">
    <property type="entry name" value="TonB_sidphr_rcpt"/>
</dbReference>
<dbReference type="SUPFAM" id="SSF56935">
    <property type="entry name" value="Porins"/>
    <property type="match status" value="1"/>
</dbReference>
<keyword evidence="7 10" id="KW-0472">Membrane</keyword>
<feature type="domain" description="TonB-dependent receptor-like beta-barrel" evidence="13">
    <location>
        <begin position="238"/>
        <end position="671"/>
    </location>
</feature>
<dbReference type="CDD" id="cd01347">
    <property type="entry name" value="ligand_gated_channel"/>
    <property type="match status" value="1"/>
</dbReference>
<evidence type="ECO:0000313" key="16">
    <source>
        <dbReference type="Proteomes" id="UP000242501"/>
    </source>
</evidence>
<name>A0A1G6HKD7_9GAMM</name>
<keyword evidence="8" id="KW-0675">Receptor</keyword>
<evidence type="ECO:0000256" key="6">
    <source>
        <dbReference type="ARBA" id="ARBA00023077"/>
    </source>
</evidence>
<evidence type="ECO:0000256" key="7">
    <source>
        <dbReference type="ARBA" id="ARBA00023136"/>
    </source>
</evidence>
<evidence type="ECO:0000256" key="3">
    <source>
        <dbReference type="ARBA" id="ARBA00022448"/>
    </source>
</evidence>
<dbReference type="PROSITE" id="PS52016">
    <property type="entry name" value="TONB_DEPENDENT_REC_3"/>
    <property type="match status" value="1"/>
</dbReference>
<dbReference type="RefSeq" id="WP_092748215.1">
    <property type="nucleotide sequence ID" value="NZ_FMYL01000006.1"/>
</dbReference>
<dbReference type="Gene3D" id="2.40.170.20">
    <property type="entry name" value="TonB-dependent receptor, beta-barrel domain"/>
    <property type="match status" value="1"/>
</dbReference>
<dbReference type="PANTHER" id="PTHR32552:SF90">
    <property type="entry name" value="METAL-PSEUDOPALINE RECEPTOR CNTO"/>
    <property type="match status" value="1"/>
</dbReference>
<sequence length="702" mass="77922">MKQWLNLVPLSLLCVTPLTQAEEQKATNHQDVAVLDSLSFKSDSTVKVPYAGKPSSASTKFAIDPMKTPKNVAVVSEKVLQDTNAQRISDTLAVVSGVSVLNPFGGLWDNYSVRGFYTDQTIGASSLRNGINNLGLSASRDMSNIQQVEFLKGPEAAMYGAGDPGGTLNVVTKKPKFSPEHEVSARAGSHDQYRVAVGSTNAITDTLAYRFDAAYENNHSFRDFVKNDRVFVAPQLTWKPSEQTQVDYDSEYSTIHTQFDRGVVAVNNQLGVIPISRFLGQKNDGLLTMKDYLQQLRVEHLWNDAWKSQASFTYKDNSLTGYSTEARLQEVASNGNLNRERRLRDNHSTSYLLNHDLLGEFATGSIEHKVVIGTTLSELTLENTLKRYRANSYFINIYNPVYTTNLPDVTSTVSSTKEVQKNAALTLSDFIELDPHWSVLLGGRLDYYKQSLLNKRTNGLGKDNFTHFSPRASINYLVNDQWSVFASAGQAFHLNSGLDINGNGFDPEKSWTYELGAKAKLLDGLLTSSMSVFHVKKQNVLAANPLDPAFNMANGEEKSRGVELDLSAQPTERLNLKLAYTYTHAKVEKGDYQGARILNSPKNSANVLASYDLWQSGEQKIGLGGNVQYMSSRSGSMADNGFNLPAYTIANVNAYYEANSNLRFQATLNNVFNKTYYASSYAQQWVTPGNPREVFLTVNYKF</sequence>
<dbReference type="EMBL" id="FMYL01000006">
    <property type="protein sequence ID" value="SDB94719.1"/>
    <property type="molecule type" value="Genomic_DNA"/>
</dbReference>
<accession>A0A1G6HKD7</accession>
<reference evidence="16" key="1">
    <citation type="submission" date="2016-09" db="EMBL/GenBank/DDBJ databases">
        <authorList>
            <person name="Varghese N."/>
            <person name="Submissions S."/>
        </authorList>
    </citation>
    <scope>NUCLEOTIDE SEQUENCE [LARGE SCALE GENOMIC DNA]</scope>
    <source>
        <strain evidence="16">ANC 4422</strain>
    </source>
</reference>
<protein>
    <submittedName>
        <fullName evidence="15">Iron complex outermembrane recepter protein</fullName>
    </submittedName>
</protein>
<dbReference type="GO" id="GO:0015344">
    <property type="term" value="F:siderophore uptake transmembrane transporter activity"/>
    <property type="evidence" value="ECO:0007669"/>
    <property type="project" value="TreeGrafter"/>
</dbReference>
<evidence type="ECO:0000313" key="15">
    <source>
        <dbReference type="EMBL" id="SDB94719.1"/>
    </source>
</evidence>
<keyword evidence="16" id="KW-1185">Reference proteome</keyword>
<keyword evidence="9 10" id="KW-0998">Cell outer membrane</keyword>
<dbReference type="Gene3D" id="2.170.130.10">
    <property type="entry name" value="TonB-dependent receptor, plug domain"/>
    <property type="match status" value="1"/>
</dbReference>
<evidence type="ECO:0000256" key="1">
    <source>
        <dbReference type="ARBA" id="ARBA00004571"/>
    </source>
</evidence>
<evidence type="ECO:0000256" key="5">
    <source>
        <dbReference type="ARBA" id="ARBA00022692"/>
    </source>
</evidence>
<keyword evidence="6 11" id="KW-0798">TonB box</keyword>
<keyword evidence="5 10" id="KW-0812">Transmembrane</keyword>
<dbReference type="InterPro" id="IPR039426">
    <property type="entry name" value="TonB-dep_rcpt-like"/>
</dbReference>
<dbReference type="GO" id="GO:0009279">
    <property type="term" value="C:cell outer membrane"/>
    <property type="evidence" value="ECO:0007669"/>
    <property type="project" value="UniProtKB-SubCell"/>
</dbReference>
<dbReference type="Pfam" id="PF07715">
    <property type="entry name" value="Plug"/>
    <property type="match status" value="1"/>
</dbReference>
<gene>
    <name evidence="15" type="ORF">SAMN05421733_106105</name>
</gene>
<dbReference type="GO" id="GO:0038023">
    <property type="term" value="F:signaling receptor activity"/>
    <property type="evidence" value="ECO:0007669"/>
    <property type="project" value="InterPro"/>
</dbReference>
<dbReference type="InterPro" id="IPR000531">
    <property type="entry name" value="Beta-barrel_TonB"/>
</dbReference>
<dbReference type="InterPro" id="IPR036942">
    <property type="entry name" value="Beta-barrel_TonB_sf"/>
</dbReference>
<dbReference type="AlphaFoldDB" id="A0A1G6HKD7"/>
<feature type="chain" id="PRO_5017284727" evidence="12">
    <location>
        <begin position="22"/>
        <end position="702"/>
    </location>
</feature>
<evidence type="ECO:0000256" key="8">
    <source>
        <dbReference type="ARBA" id="ARBA00023170"/>
    </source>
</evidence>
<keyword evidence="4 10" id="KW-1134">Transmembrane beta strand</keyword>
<evidence type="ECO:0000259" key="13">
    <source>
        <dbReference type="Pfam" id="PF00593"/>
    </source>
</evidence>
<comment type="subcellular location">
    <subcellularLocation>
        <location evidence="1 10">Cell outer membrane</location>
        <topology evidence="1 10">Multi-pass membrane protein</topology>
    </subcellularLocation>
</comment>
<dbReference type="Pfam" id="PF00593">
    <property type="entry name" value="TonB_dep_Rec_b-barrel"/>
    <property type="match status" value="1"/>
</dbReference>